<keyword evidence="8" id="KW-1185">Reference proteome</keyword>
<dbReference type="Proteomes" id="UP000027059">
    <property type="component" value="Chromosome"/>
</dbReference>
<dbReference type="RefSeq" id="WP_038505409.1">
    <property type="nucleotide sequence ID" value="NZ_CP007243.1"/>
</dbReference>
<dbReference type="InterPro" id="IPR004089">
    <property type="entry name" value="MCPsignal_dom"/>
</dbReference>
<feature type="coiled-coil region" evidence="4">
    <location>
        <begin position="314"/>
        <end position="362"/>
    </location>
</feature>
<evidence type="ECO:0000313" key="8">
    <source>
        <dbReference type="Proteomes" id="UP000027059"/>
    </source>
</evidence>
<feature type="domain" description="Methyl-accepting transducer" evidence="6">
    <location>
        <begin position="172"/>
        <end position="373"/>
    </location>
</feature>
<dbReference type="OrthoDB" id="9813966at2"/>
<dbReference type="Gene3D" id="3.30.450.20">
    <property type="entry name" value="PAS domain"/>
    <property type="match status" value="1"/>
</dbReference>
<dbReference type="EMBL" id="CP007243">
    <property type="protein sequence ID" value="AIA30621.1"/>
    <property type="molecule type" value="Genomic_DNA"/>
</dbReference>
<dbReference type="Pfam" id="PF00015">
    <property type="entry name" value="MCPsignal"/>
    <property type="match status" value="1"/>
</dbReference>
<keyword evidence="1 3" id="KW-0807">Transducer</keyword>
<evidence type="ECO:0000256" key="5">
    <source>
        <dbReference type="SAM" id="MobiDB-lite"/>
    </source>
</evidence>
<sequence length="373" mass="41176">MKFFQRPEKAPLPQAPSQTSQKSDPLPSAPPGPFLPSNLGDIVKHAPNMVGNILDAIQSDGIALARIDMGKEKSGNEIFYMNKKMREIIDLMKSDLQSRYKVSPGEVMHGSIHRFHQNPDQIRSILSALKPGELRFNQIIPVGHMRIRSVSEVLTDSRGEKIAFLTVFTDISAATRLEKVAEEAGHSTEKIEQMNQKVQSLVDQVEAGKEVILQMSRGVLENQAAMQHLGEVVSTLGKRSEEIGSILETISQIASQTNLLALNAAIEAARAGEQGRGFAVVADEVRKLAERTASATKQIGETIRTVQVETGKTVELLEDSQKRATKNKEAAQKTESVLESMKRIHEDLLRSIQEVARDAEKEAQAIREFTRAK</sequence>
<dbReference type="AlphaFoldDB" id="A0A059XZB4"/>
<reference evidence="7 8" key="2">
    <citation type="journal article" date="2015" name="Biomed. Res. Int.">
        <title>Effects of Arsenite Resistance on the Growth and Functional Gene Expression of Leptospirillum ferriphilum and Acidithiobacillus thiooxidans in Pure Culture and Coculture.</title>
        <authorList>
            <person name="Jiang H."/>
            <person name="Liang Y."/>
            <person name="Yin H."/>
            <person name="Xiao Y."/>
            <person name="Guo X."/>
            <person name="Xu Y."/>
            <person name="Hu Q."/>
            <person name="Liu H."/>
            <person name="Liu X."/>
        </authorList>
    </citation>
    <scope>NUCLEOTIDE SEQUENCE [LARGE SCALE GENOMIC DNA]</scope>
    <source>
        <strain evidence="7 8">YSK</strain>
    </source>
</reference>
<keyword evidence="4" id="KW-0175">Coiled coil</keyword>
<evidence type="ECO:0000256" key="4">
    <source>
        <dbReference type="SAM" id="Coils"/>
    </source>
</evidence>
<dbReference type="GO" id="GO:0007165">
    <property type="term" value="P:signal transduction"/>
    <property type="evidence" value="ECO:0007669"/>
    <property type="project" value="UniProtKB-KW"/>
</dbReference>
<dbReference type="GO" id="GO:0006935">
    <property type="term" value="P:chemotaxis"/>
    <property type="evidence" value="ECO:0007669"/>
    <property type="project" value="InterPro"/>
</dbReference>
<dbReference type="SUPFAM" id="SSF58104">
    <property type="entry name" value="Methyl-accepting chemotaxis protein (MCP) signaling domain"/>
    <property type="match status" value="1"/>
</dbReference>
<evidence type="ECO:0000256" key="1">
    <source>
        <dbReference type="ARBA" id="ARBA00023224"/>
    </source>
</evidence>
<dbReference type="GO" id="GO:0016020">
    <property type="term" value="C:membrane"/>
    <property type="evidence" value="ECO:0007669"/>
    <property type="project" value="InterPro"/>
</dbReference>
<comment type="similarity">
    <text evidence="2">Belongs to the methyl-accepting chemotaxis (MCP) protein family.</text>
</comment>
<evidence type="ECO:0000256" key="2">
    <source>
        <dbReference type="ARBA" id="ARBA00029447"/>
    </source>
</evidence>
<dbReference type="PANTHER" id="PTHR32089:SF112">
    <property type="entry name" value="LYSOZYME-LIKE PROTEIN-RELATED"/>
    <property type="match status" value="1"/>
</dbReference>
<dbReference type="PRINTS" id="PR00260">
    <property type="entry name" value="CHEMTRNSDUCR"/>
</dbReference>
<dbReference type="CDD" id="cd11386">
    <property type="entry name" value="MCP_signal"/>
    <property type="match status" value="1"/>
</dbReference>
<proteinExistence type="inferred from homology"/>
<feature type="region of interest" description="Disordered" evidence="5">
    <location>
        <begin position="1"/>
        <end position="38"/>
    </location>
</feature>
<dbReference type="KEGG" id="lfp:Y981_07245"/>
<dbReference type="SMART" id="SM00283">
    <property type="entry name" value="MA"/>
    <property type="match status" value="1"/>
</dbReference>
<gene>
    <name evidence="7" type="ORF">Y981_07245</name>
</gene>
<evidence type="ECO:0000313" key="7">
    <source>
        <dbReference type="EMBL" id="AIA30621.1"/>
    </source>
</evidence>
<accession>A0A059XZB4</accession>
<dbReference type="PROSITE" id="PS50111">
    <property type="entry name" value="CHEMOTAXIS_TRANSDUC_2"/>
    <property type="match status" value="1"/>
</dbReference>
<dbReference type="HOGENOM" id="CLU_056522_0_0_0"/>
<evidence type="ECO:0000256" key="3">
    <source>
        <dbReference type="PROSITE-ProRule" id="PRU00284"/>
    </source>
</evidence>
<protein>
    <submittedName>
        <fullName evidence="7">Chemotaxis protein</fullName>
    </submittedName>
</protein>
<organism evidence="7 8">
    <name type="scientific">Leptospirillum ferriphilum YSK</name>
    <dbReference type="NCBI Taxonomy" id="1441628"/>
    <lineage>
        <taxon>Bacteria</taxon>
        <taxon>Pseudomonadati</taxon>
        <taxon>Nitrospirota</taxon>
        <taxon>Nitrospiria</taxon>
        <taxon>Nitrospirales</taxon>
        <taxon>Nitrospiraceae</taxon>
        <taxon>Leptospirillum</taxon>
    </lineage>
</organism>
<name>A0A059XZB4_9BACT</name>
<dbReference type="PANTHER" id="PTHR32089">
    <property type="entry name" value="METHYL-ACCEPTING CHEMOTAXIS PROTEIN MCPB"/>
    <property type="match status" value="1"/>
</dbReference>
<feature type="coiled-coil region" evidence="4">
    <location>
        <begin position="177"/>
        <end position="211"/>
    </location>
</feature>
<dbReference type="InterPro" id="IPR004090">
    <property type="entry name" value="Chemotax_Me-accpt_rcpt"/>
</dbReference>
<reference evidence="8" key="1">
    <citation type="submission" date="2014-02" db="EMBL/GenBank/DDBJ databases">
        <title>Complete genome sequence and comparative genomic analysis of the nitrogen-fixing bacterium Leptospirillum ferriphilum YSK.</title>
        <authorList>
            <person name="Guo X."/>
            <person name="Yin H."/>
            <person name="Liang Y."/>
            <person name="Hu Q."/>
            <person name="Ma L."/>
            <person name="Xiao Y."/>
            <person name="Zhang X."/>
            <person name="Qiu G."/>
            <person name="Liu X."/>
        </authorList>
    </citation>
    <scope>NUCLEOTIDE SEQUENCE [LARGE SCALE GENOMIC DNA]</scope>
    <source>
        <strain evidence="8">YSK</strain>
    </source>
</reference>
<dbReference type="Gene3D" id="1.10.287.950">
    <property type="entry name" value="Methyl-accepting chemotaxis protein"/>
    <property type="match status" value="1"/>
</dbReference>
<evidence type="ECO:0000259" key="6">
    <source>
        <dbReference type="PROSITE" id="PS50111"/>
    </source>
</evidence>
<dbReference type="GO" id="GO:0004888">
    <property type="term" value="F:transmembrane signaling receptor activity"/>
    <property type="evidence" value="ECO:0007669"/>
    <property type="project" value="InterPro"/>
</dbReference>